<sequence>MIANDPIEHLITLLSRLPGLGRRSARRAVLRMLMDPRDKMLPLADALRAAADAVRPCEVCGNLDAESPCHICADRHRDRRLVCVVEGVADLWALERAHAHRGTYHVLGGLLSALGGTGPEDLSITPLLRRIETDGIEEVILALPATVDGATTNHYLIDRLKPTGCVVTRLAQGVPIGGALDVLDDGTLAAAFKARRPL</sequence>
<feature type="zinc finger region" description="C4-type" evidence="7">
    <location>
        <begin position="57"/>
        <end position="72"/>
    </location>
</feature>
<keyword evidence="1 7" id="KW-0479">Metal-binding</keyword>
<evidence type="ECO:0000256" key="2">
    <source>
        <dbReference type="ARBA" id="ARBA00022763"/>
    </source>
</evidence>
<evidence type="ECO:0000313" key="10">
    <source>
        <dbReference type="Proteomes" id="UP000661507"/>
    </source>
</evidence>
<keyword evidence="3 7" id="KW-0863">Zinc-finger</keyword>
<evidence type="ECO:0000313" key="9">
    <source>
        <dbReference type="EMBL" id="GGJ37061.1"/>
    </source>
</evidence>
<dbReference type="PROSITE" id="PS01300">
    <property type="entry name" value="RECR"/>
    <property type="match status" value="1"/>
</dbReference>
<evidence type="ECO:0000256" key="7">
    <source>
        <dbReference type="HAMAP-Rule" id="MF_00017"/>
    </source>
</evidence>
<dbReference type="Pfam" id="PF21176">
    <property type="entry name" value="RecR_HhH"/>
    <property type="match status" value="1"/>
</dbReference>
<organism evidence="9 10">
    <name type="scientific">Neoroseomonas lacus</name>
    <dbReference type="NCBI Taxonomy" id="287609"/>
    <lineage>
        <taxon>Bacteria</taxon>
        <taxon>Pseudomonadati</taxon>
        <taxon>Pseudomonadota</taxon>
        <taxon>Alphaproteobacteria</taxon>
        <taxon>Acetobacterales</taxon>
        <taxon>Acetobacteraceae</taxon>
        <taxon>Neoroseomonas</taxon>
    </lineage>
</organism>
<reference evidence="9" key="1">
    <citation type="journal article" date="2014" name="Int. J. Syst. Evol. Microbiol.">
        <title>Complete genome sequence of Corynebacterium casei LMG S-19264T (=DSM 44701T), isolated from a smear-ripened cheese.</title>
        <authorList>
            <consortium name="US DOE Joint Genome Institute (JGI-PGF)"/>
            <person name="Walter F."/>
            <person name="Albersmeier A."/>
            <person name="Kalinowski J."/>
            <person name="Ruckert C."/>
        </authorList>
    </citation>
    <scope>NUCLEOTIDE SEQUENCE</scope>
    <source>
        <strain evidence="9">CGMCC 1.3617</strain>
    </source>
</reference>
<gene>
    <name evidence="7 9" type="primary">recR</name>
    <name evidence="9" type="ORF">GCM10011320_50940</name>
</gene>
<evidence type="ECO:0000256" key="4">
    <source>
        <dbReference type="ARBA" id="ARBA00022833"/>
    </source>
</evidence>
<dbReference type="GO" id="GO:0006281">
    <property type="term" value="P:DNA repair"/>
    <property type="evidence" value="ECO:0007669"/>
    <property type="project" value="UniProtKB-UniRule"/>
</dbReference>
<evidence type="ECO:0000256" key="5">
    <source>
        <dbReference type="ARBA" id="ARBA00023172"/>
    </source>
</evidence>
<accession>A0A917L0Q3</accession>
<dbReference type="PANTHER" id="PTHR30446:SF0">
    <property type="entry name" value="RECOMBINATION PROTEIN RECR"/>
    <property type="match status" value="1"/>
</dbReference>
<dbReference type="Proteomes" id="UP000661507">
    <property type="component" value="Unassembled WGS sequence"/>
</dbReference>
<keyword evidence="4 7" id="KW-0862">Zinc</keyword>
<dbReference type="InterPro" id="IPR006171">
    <property type="entry name" value="TOPRIM_dom"/>
</dbReference>
<comment type="similarity">
    <text evidence="7">Belongs to the RecR family.</text>
</comment>
<dbReference type="HAMAP" id="MF_00017">
    <property type="entry name" value="RecR"/>
    <property type="match status" value="1"/>
</dbReference>
<keyword evidence="10" id="KW-1185">Reference proteome</keyword>
<dbReference type="PROSITE" id="PS50880">
    <property type="entry name" value="TOPRIM"/>
    <property type="match status" value="1"/>
</dbReference>
<dbReference type="GO" id="GO:0008270">
    <property type="term" value="F:zinc ion binding"/>
    <property type="evidence" value="ECO:0007669"/>
    <property type="project" value="UniProtKB-KW"/>
</dbReference>
<dbReference type="Pfam" id="PF21175">
    <property type="entry name" value="RecR_C"/>
    <property type="match status" value="1"/>
</dbReference>
<comment type="function">
    <text evidence="7">May play a role in DNA repair. It seems to be involved in an RecBC-independent recombinational process of DNA repair. It may act with RecF and RecO.</text>
</comment>
<dbReference type="InterPro" id="IPR034137">
    <property type="entry name" value="TOPRIM_RecR"/>
</dbReference>
<keyword evidence="2 7" id="KW-0227">DNA damage</keyword>
<reference evidence="9" key="2">
    <citation type="submission" date="2020-09" db="EMBL/GenBank/DDBJ databases">
        <authorList>
            <person name="Sun Q."/>
            <person name="Zhou Y."/>
        </authorList>
    </citation>
    <scope>NUCLEOTIDE SEQUENCE</scope>
    <source>
        <strain evidence="9">CGMCC 1.3617</strain>
    </source>
</reference>
<evidence type="ECO:0000256" key="1">
    <source>
        <dbReference type="ARBA" id="ARBA00022723"/>
    </source>
</evidence>
<dbReference type="PANTHER" id="PTHR30446">
    <property type="entry name" value="RECOMBINATION PROTEIN RECR"/>
    <property type="match status" value="1"/>
</dbReference>
<evidence type="ECO:0000256" key="3">
    <source>
        <dbReference type="ARBA" id="ARBA00022771"/>
    </source>
</evidence>
<comment type="caution">
    <text evidence="9">The sequence shown here is derived from an EMBL/GenBank/DDBJ whole genome shotgun (WGS) entry which is preliminary data.</text>
</comment>
<dbReference type="CDD" id="cd01025">
    <property type="entry name" value="TOPRIM_recR"/>
    <property type="match status" value="1"/>
</dbReference>
<dbReference type="Gene3D" id="1.10.8.420">
    <property type="entry name" value="RecR Domain 1"/>
    <property type="match status" value="1"/>
</dbReference>
<keyword evidence="5 7" id="KW-0233">DNA recombination</keyword>
<protein>
    <recommendedName>
        <fullName evidence="7">Recombination protein RecR</fullName>
    </recommendedName>
</protein>
<name>A0A917L0Q3_9PROT</name>
<dbReference type="Pfam" id="PF02132">
    <property type="entry name" value="RecR_ZnF"/>
    <property type="match status" value="1"/>
</dbReference>
<dbReference type="SUPFAM" id="SSF111304">
    <property type="entry name" value="Recombination protein RecR"/>
    <property type="match status" value="1"/>
</dbReference>
<dbReference type="Pfam" id="PF13662">
    <property type="entry name" value="Toprim_4"/>
    <property type="match status" value="1"/>
</dbReference>
<dbReference type="Gene3D" id="3.40.1360.10">
    <property type="match status" value="1"/>
</dbReference>
<proteinExistence type="inferred from homology"/>
<dbReference type="InterPro" id="IPR015967">
    <property type="entry name" value="Rcmb_RecR_Znf"/>
</dbReference>
<dbReference type="GO" id="GO:0006310">
    <property type="term" value="P:DNA recombination"/>
    <property type="evidence" value="ECO:0007669"/>
    <property type="project" value="UniProtKB-UniRule"/>
</dbReference>
<dbReference type="GO" id="GO:0003677">
    <property type="term" value="F:DNA binding"/>
    <property type="evidence" value="ECO:0007669"/>
    <property type="project" value="UniProtKB-UniRule"/>
</dbReference>
<dbReference type="InterPro" id="IPR023627">
    <property type="entry name" value="Rcmb_RecR"/>
</dbReference>
<evidence type="ECO:0000259" key="8">
    <source>
        <dbReference type="PROSITE" id="PS50880"/>
    </source>
</evidence>
<dbReference type="RefSeq" id="WP_188972128.1">
    <property type="nucleotide sequence ID" value="NZ_BMKW01000015.1"/>
</dbReference>
<keyword evidence="6 7" id="KW-0234">DNA repair</keyword>
<dbReference type="InterPro" id="IPR000093">
    <property type="entry name" value="DNA_Rcmb_RecR"/>
</dbReference>
<evidence type="ECO:0000256" key="6">
    <source>
        <dbReference type="ARBA" id="ARBA00023204"/>
    </source>
</evidence>
<dbReference type="AlphaFoldDB" id="A0A917L0Q3"/>
<dbReference type="EMBL" id="BMKW01000015">
    <property type="protein sequence ID" value="GGJ37061.1"/>
    <property type="molecule type" value="Genomic_DNA"/>
</dbReference>
<feature type="domain" description="Toprim" evidence="8">
    <location>
        <begin position="80"/>
        <end position="175"/>
    </location>
</feature>
<dbReference type="NCBIfam" id="TIGR00615">
    <property type="entry name" value="recR"/>
    <property type="match status" value="1"/>
</dbReference>